<reference evidence="1" key="1">
    <citation type="submission" date="2018-05" db="EMBL/GenBank/DDBJ databases">
        <authorList>
            <person name="Lanie J.A."/>
            <person name="Ng W.-L."/>
            <person name="Kazmierczak K.M."/>
            <person name="Andrzejewski T.M."/>
            <person name="Davidsen T.M."/>
            <person name="Wayne K.J."/>
            <person name="Tettelin H."/>
            <person name="Glass J.I."/>
            <person name="Rusch D."/>
            <person name="Podicherti R."/>
            <person name="Tsui H.-C.T."/>
            <person name="Winkler M.E."/>
        </authorList>
    </citation>
    <scope>NUCLEOTIDE SEQUENCE</scope>
</reference>
<dbReference type="AlphaFoldDB" id="A0A382QEL3"/>
<gene>
    <name evidence="1" type="ORF">METZ01_LOCUS336244</name>
</gene>
<proteinExistence type="predicted"/>
<organism evidence="1">
    <name type="scientific">marine metagenome</name>
    <dbReference type="NCBI Taxonomy" id="408172"/>
    <lineage>
        <taxon>unclassified sequences</taxon>
        <taxon>metagenomes</taxon>
        <taxon>ecological metagenomes</taxon>
    </lineage>
</organism>
<evidence type="ECO:0008006" key="2">
    <source>
        <dbReference type="Google" id="ProtNLM"/>
    </source>
</evidence>
<name>A0A382QEL3_9ZZZZ</name>
<feature type="non-terminal residue" evidence="1">
    <location>
        <position position="1"/>
    </location>
</feature>
<protein>
    <recommendedName>
        <fullName evidence="2">Fibronectin type-III domain-containing protein</fullName>
    </recommendedName>
</protein>
<accession>A0A382QEL3</accession>
<evidence type="ECO:0000313" key="1">
    <source>
        <dbReference type="EMBL" id="SVC83390.1"/>
    </source>
</evidence>
<feature type="non-terminal residue" evidence="1">
    <location>
        <position position="333"/>
    </location>
</feature>
<dbReference type="EMBL" id="UINC01113641">
    <property type="protein sequence ID" value="SVC83390.1"/>
    <property type="molecule type" value="Genomic_DNA"/>
</dbReference>
<sequence length="333" mass="36784">TAPDGLDCVLEMSTGPFELKVGEEVSFSFSIIFGQNIDDLLNNAYFAQIMYNSHYQGYTPPLTPMVRAESGHNKIDLYWDDVSSSSRDVITSYADFEGYKIYRSIDGGSTWGDVSNQILVDGAEEGWQPLSIGCFDNPNGEGGGECSNSNLLSEISCELAGYEWTFVEFTHDSNCGLYMSKDNCIYSDVGSFIKRDTDGDNITDCYWKYAQYDLSAYEDSLFCVLGTSNDVAGACMTSDDCEAPCIRGVSVEGSDPEAKWLNLGYNTGFDEILLDPYNPDSILVIKDEYSNDNIGFKYKFTDYNVIDGIEYTYSVVAYDGGVPGPNSTFIPVN</sequence>